<dbReference type="Proteomes" id="UP000321479">
    <property type="component" value="Chromosome"/>
</dbReference>
<reference evidence="1 2" key="1">
    <citation type="journal article" date="2017" name="Curr. Microbiol.">
        <title>Mucilaginibacter ginsenosidivorans sp. nov., Isolated from Soil of Ginseng Field.</title>
        <authorList>
            <person name="Kim M.M."/>
            <person name="Siddiqi M.Z."/>
            <person name="Im W.T."/>
        </authorList>
    </citation>
    <scope>NUCLEOTIDE SEQUENCE [LARGE SCALE GENOMIC DNA]</scope>
    <source>
        <strain evidence="1 2">Gsoil 3017</strain>
    </source>
</reference>
<gene>
    <name evidence="1" type="ORF">FRZ54_04990</name>
</gene>
<dbReference type="OrthoDB" id="798544at2"/>
<proteinExistence type="predicted"/>
<organism evidence="1 2">
    <name type="scientific">Mucilaginibacter ginsenosidivorans</name>
    <dbReference type="NCBI Taxonomy" id="398053"/>
    <lineage>
        <taxon>Bacteria</taxon>
        <taxon>Pseudomonadati</taxon>
        <taxon>Bacteroidota</taxon>
        <taxon>Sphingobacteriia</taxon>
        <taxon>Sphingobacteriales</taxon>
        <taxon>Sphingobacteriaceae</taxon>
        <taxon>Mucilaginibacter</taxon>
    </lineage>
</organism>
<evidence type="ECO:0000313" key="2">
    <source>
        <dbReference type="Proteomes" id="UP000321479"/>
    </source>
</evidence>
<name>A0A5B8USW1_9SPHI</name>
<accession>A0A5B8USW1</accession>
<evidence type="ECO:0000313" key="1">
    <source>
        <dbReference type="EMBL" id="QEC61968.1"/>
    </source>
</evidence>
<protein>
    <submittedName>
        <fullName evidence="1">Uncharacterized protein</fullName>
    </submittedName>
</protein>
<sequence length="95" mass="10245">MLTASEAGKVFDTVLSSPGMNEMVKIDLKMSRKHVLLLSNVIQRGLNSKGDEEAGGLLANVPKDIFAELSKISEDCLQKAGLSELSEKLKALNTK</sequence>
<dbReference type="KEGG" id="mgin:FRZ54_04990"/>
<keyword evidence="2" id="KW-1185">Reference proteome</keyword>
<dbReference type="EMBL" id="CP042436">
    <property type="protein sequence ID" value="QEC61968.1"/>
    <property type="molecule type" value="Genomic_DNA"/>
</dbReference>
<dbReference type="AlphaFoldDB" id="A0A5B8USW1"/>
<dbReference type="RefSeq" id="WP_147030545.1">
    <property type="nucleotide sequence ID" value="NZ_CP042436.1"/>
</dbReference>